<keyword evidence="7" id="KW-1185">Reference proteome</keyword>
<proteinExistence type="inferred from homology"/>
<dbReference type="Proteomes" id="UP001229421">
    <property type="component" value="Unassembled WGS sequence"/>
</dbReference>
<sequence length="571" mass="63953">MEFYAKSVDEVVEEIMRIHRSLPPRPGIEEVEGAKILIRNAESEEQARMEAISRRKKGKEVPDELFNVLIEMQKHLVCFNTMEQKREAVKLLELERYHQLFDEMIQRASKCVDPTGGDDNGQSTSSGLSNSASFNGANFSSNSLSTVTATPTSSEFSLYYDNKEPVKTSELFTRDDSYVTKLESSSVAVHNGVGRMFRSSDTSRPAIVDSTLKPAIASGEDGDKMSLIKLASLIEVSFKKGAKELNLSNKLMDQIEWLPDSIGKLSTLITLDLSENRLVALPFSIGNLSSLTKLDLHSNKIIELPESIGDLLKLVHLDLRGNQLTSLPPTFSKLFSLEELDLSSNNLSMVPESICSLTRLQKLNIETNNIEELPYMISQCVSLKELIADYNKLKALPEAIGKIESLERLSVRYNNIGRLPTSMSSLTNLKELDVSFNELEAVPESLCFATTLTKINISNNFADLTYLPRSIGNLENLEELNISNNQIRFLPDSFRMLSKLHVLKAEGNPLEIPPQSIVDQGAHAVVQFMKDLQEKKQVKAQPVKQKKSWTHMCFLSMSNKRKRNGMDDIKT</sequence>
<dbReference type="PROSITE" id="PS51450">
    <property type="entry name" value="LRR"/>
    <property type="match status" value="4"/>
</dbReference>
<dbReference type="InterPro" id="IPR055414">
    <property type="entry name" value="LRR_R13L4/SHOC2-like"/>
</dbReference>
<dbReference type="Pfam" id="PF23598">
    <property type="entry name" value="LRR_14"/>
    <property type="match status" value="1"/>
</dbReference>
<dbReference type="AlphaFoldDB" id="A0AAD8P593"/>
<dbReference type="PRINTS" id="PR00019">
    <property type="entry name" value="LEURICHRPT"/>
</dbReference>
<dbReference type="PANTHER" id="PTHR48051:SF54">
    <property type="entry name" value="LEUCINE-RICH REPEAT-CONTAINING PROTEIN"/>
    <property type="match status" value="1"/>
</dbReference>
<evidence type="ECO:0000256" key="4">
    <source>
        <dbReference type="ARBA" id="ARBA00037519"/>
    </source>
</evidence>
<evidence type="ECO:0000313" key="6">
    <source>
        <dbReference type="EMBL" id="KAK1432481.1"/>
    </source>
</evidence>
<keyword evidence="2" id="KW-0677">Repeat</keyword>
<reference evidence="6" key="1">
    <citation type="journal article" date="2023" name="bioRxiv">
        <title>Improved chromosome-level genome assembly for marigold (Tagetes erecta).</title>
        <authorList>
            <person name="Jiang F."/>
            <person name="Yuan L."/>
            <person name="Wang S."/>
            <person name="Wang H."/>
            <person name="Xu D."/>
            <person name="Wang A."/>
            <person name="Fan W."/>
        </authorList>
    </citation>
    <scope>NUCLEOTIDE SEQUENCE</scope>
    <source>
        <strain evidence="6">WSJ</strain>
        <tissue evidence="6">Leaf</tissue>
    </source>
</reference>
<dbReference type="InterPro" id="IPR001611">
    <property type="entry name" value="Leu-rich_rpt"/>
</dbReference>
<dbReference type="SMART" id="SM00364">
    <property type="entry name" value="LRR_BAC"/>
    <property type="match status" value="10"/>
</dbReference>
<dbReference type="SMART" id="SM00365">
    <property type="entry name" value="LRR_SD22"/>
    <property type="match status" value="5"/>
</dbReference>
<comment type="similarity">
    <text evidence="3">Belongs to the SHOC2 family.</text>
</comment>
<dbReference type="Pfam" id="PF00560">
    <property type="entry name" value="LRR_1"/>
    <property type="match status" value="2"/>
</dbReference>
<feature type="domain" description="Disease resistance R13L4/SHOC-2-like LRR" evidence="5">
    <location>
        <begin position="332"/>
        <end position="457"/>
    </location>
</feature>
<comment type="caution">
    <text evidence="6">The sequence shown here is derived from an EMBL/GenBank/DDBJ whole genome shotgun (WGS) entry which is preliminary data.</text>
</comment>
<gene>
    <name evidence="6" type="ORF">QVD17_09378</name>
</gene>
<dbReference type="PANTHER" id="PTHR48051">
    <property type="match status" value="1"/>
</dbReference>
<protein>
    <recommendedName>
        <fullName evidence="5">Disease resistance R13L4/SHOC-2-like LRR domain-containing protein</fullName>
    </recommendedName>
</protein>
<dbReference type="GO" id="GO:0006952">
    <property type="term" value="P:defense response"/>
    <property type="evidence" value="ECO:0007669"/>
    <property type="project" value="UniProtKB-ARBA"/>
</dbReference>
<dbReference type="FunFam" id="3.80.10.10:FF:000405">
    <property type="entry name" value="Plant intracellular Ras-group-related LRR protein 4"/>
    <property type="match status" value="1"/>
</dbReference>
<dbReference type="SUPFAM" id="SSF52058">
    <property type="entry name" value="L domain-like"/>
    <property type="match status" value="1"/>
</dbReference>
<name>A0AAD8P593_TARER</name>
<evidence type="ECO:0000259" key="5">
    <source>
        <dbReference type="Pfam" id="PF23598"/>
    </source>
</evidence>
<dbReference type="InterPro" id="IPR003591">
    <property type="entry name" value="Leu-rich_rpt_typical-subtyp"/>
</dbReference>
<dbReference type="InterPro" id="IPR050216">
    <property type="entry name" value="LRR_domain-containing"/>
</dbReference>
<evidence type="ECO:0000256" key="3">
    <source>
        <dbReference type="ARBA" id="ARBA00023786"/>
    </source>
</evidence>
<evidence type="ECO:0000256" key="2">
    <source>
        <dbReference type="ARBA" id="ARBA00022737"/>
    </source>
</evidence>
<evidence type="ECO:0000256" key="1">
    <source>
        <dbReference type="ARBA" id="ARBA00022614"/>
    </source>
</evidence>
<dbReference type="Gene3D" id="3.80.10.10">
    <property type="entry name" value="Ribonuclease Inhibitor"/>
    <property type="match status" value="1"/>
</dbReference>
<organism evidence="6 7">
    <name type="scientific">Tagetes erecta</name>
    <name type="common">African marigold</name>
    <dbReference type="NCBI Taxonomy" id="13708"/>
    <lineage>
        <taxon>Eukaryota</taxon>
        <taxon>Viridiplantae</taxon>
        <taxon>Streptophyta</taxon>
        <taxon>Embryophyta</taxon>
        <taxon>Tracheophyta</taxon>
        <taxon>Spermatophyta</taxon>
        <taxon>Magnoliopsida</taxon>
        <taxon>eudicotyledons</taxon>
        <taxon>Gunneridae</taxon>
        <taxon>Pentapetalae</taxon>
        <taxon>asterids</taxon>
        <taxon>campanulids</taxon>
        <taxon>Asterales</taxon>
        <taxon>Asteraceae</taxon>
        <taxon>Asteroideae</taxon>
        <taxon>Heliantheae alliance</taxon>
        <taxon>Tageteae</taxon>
        <taxon>Tagetes</taxon>
    </lineage>
</organism>
<dbReference type="SMART" id="SM00369">
    <property type="entry name" value="LRR_TYP"/>
    <property type="match status" value="8"/>
</dbReference>
<dbReference type="GO" id="GO:0005737">
    <property type="term" value="C:cytoplasm"/>
    <property type="evidence" value="ECO:0007669"/>
    <property type="project" value="TreeGrafter"/>
</dbReference>
<accession>A0AAD8P593</accession>
<keyword evidence="1" id="KW-0433">Leucine-rich repeat</keyword>
<evidence type="ECO:0000313" key="7">
    <source>
        <dbReference type="Proteomes" id="UP001229421"/>
    </source>
</evidence>
<dbReference type="GO" id="GO:0051707">
    <property type="term" value="P:response to other organism"/>
    <property type="evidence" value="ECO:0007669"/>
    <property type="project" value="UniProtKB-ARBA"/>
</dbReference>
<dbReference type="InterPro" id="IPR032675">
    <property type="entry name" value="LRR_dom_sf"/>
</dbReference>
<comment type="function">
    <text evidence="4">Leucine-rich repeat protein that likely mediates protein interactions, possibly in the context of signal transduction.</text>
</comment>
<dbReference type="EMBL" id="JAUHHV010000002">
    <property type="protein sequence ID" value="KAK1432481.1"/>
    <property type="molecule type" value="Genomic_DNA"/>
</dbReference>